<reference evidence="1 2" key="1">
    <citation type="submission" date="2020-07" db="EMBL/GenBank/DDBJ databases">
        <title>Sequencing the genomes of 1000 actinobacteria strains.</title>
        <authorList>
            <person name="Klenk H.-P."/>
        </authorList>
    </citation>
    <scope>NUCLEOTIDE SEQUENCE [LARGE SCALE GENOMIC DNA]</scope>
    <source>
        <strain evidence="1 2">DSM 104006</strain>
    </source>
</reference>
<name>A0A853B1I6_9PSEU</name>
<evidence type="ECO:0000313" key="1">
    <source>
        <dbReference type="EMBL" id="NYI88928.1"/>
    </source>
</evidence>
<accession>A0A853B1I6</accession>
<organism evidence="1 2">
    <name type="scientific">Amycolatopsis endophytica</name>
    <dbReference type="NCBI Taxonomy" id="860233"/>
    <lineage>
        <taxon>Bacteria</taxon>
        <taxon>Bacillati</taxon>
        <taxon>Actinomycetota</taxon>
        <taxon>Actinomycetes</taxon>
        <taxon>Pseudonocardiales</taxon>
        <taxon>Pseudonocardiaceae</taxon>
        <taxon>Amycolatopsis</taxon>
    </lineage>
</organism>
<comment type="caution">
    <text evidence="1">The sequence shown here is derived from an EMBL/GenBank/DDBJ whole genome shotgun (WGS) entry which is preliminary data.</text>
</comment>
<protein>
    <submittedName>
        <fullName evidence="1">Uncharacterized protein</fullName>
    </submittedName>
</protein>
<proteinExistence type="predicted"/>
<dbReference type="AlphaFoldDB" id="A0A853B1I6"/>
<gene>
    <name evidence="1" type="ORF">HNR02_002251</name>
</gene>
<dbReference type="RefSeq" id="WP_179773098.1">
    <property type="nucleotide sequence ID" value="NZ_JACCFK010000001.1"/>
</dbReference>
<sequence length="107" mass="11198">MAEPDDADSYVTIVDPEMNNGRPVLRFVRTTPRDAAAVVAIWCKTGYVHAGGLGDTNGVVINFGLVAKAVTTPGSQFRDAPMGVVPLQPSAADIAKAHAALARHSEL</sequence>
<dbReference type="Proteomes" id="UP000549616">
    <property type="component" value="Unassembled WGS sequence"/>
</dbReference>
<dbReference type="EMBL" id="JACCFK010000001">
    <property type="protein sequence ID" value="NYI88928.1"/>
    <property type="molecule type" value="Genomic_DNA"/>
</dbReference>
<evidence type="ECO:0000313" key="2">
    <source>
        <dbReference type="Proteomes" id="UP000549616"/>
    </source>
</evidence>
<keyword evidence="2" id="KW-1185">Reference proteome</keyword>